<evidence type="ECO:0000256" key="1">
    <source>
        <dbReference type="SAM" id="MobiDB-lite"/>
    </source>
</evidence>
<evidence type="ECO:0000313" key="2">
    <source>
        <dbReference type="EMBL" id="ORY82666.1"/>
    </source>
</evidence>
<feature type="region of interest" description="Disordered" evidence="1">
    <location>
        <begin position="1"/>
        <end position="45"/>
    </location>
</feature>
<dbReference type="Proteomes" id="UP000193685">
    <property type="component" value="Unassembled WGS sequence"/>
</dbReference>
<evidence type="ECO:0000313" key="3">
    <source>
        <dbReference type="Proteomes" id="UP000193685"/>
    </source>
</evidence>
<sequence length="373" mass="40761">MNARRNSSKGSLPKALQLSDHASHLQATLSTPPPTGFKHSPMGHRAPKSALFAGFTGFGEAPITPMTPDMFKQQDTQQQGQHDPLAVEDEQVIRPESQRPMSDEEAVEASAINSAPSTPPPMSPCETMSSSARSAKRSFDATADMTPPESVVVSDRVNASTAADAGLRLKRQMHAPSPDTVLAPARACLAELQEMPMAYLQHHFLSVTRQTLNQKRGAACYIKAVPVSQRGRTGRIRARVSSQDRPGVVRELQFDLAPRSLDGDDEEATSDAESTASESQGAPRIDRREANSSIFPLHVEVALLRAPLLGRLLLSGLVGKGDLLDLEFPYPHLFGQVVRWMYTGQLPELRDGDEAAEHRDQVHECIAYLWGRY</sequence>
<keyword evidence="3" id="KW-1185">Reference proteome</keyword>
<feature type="region of interest" description="Disordered" evidence="1">
    <location>
        <begin position="59"/>
        <end position="151"/>
    </location>
</feature>
<comment type="caution">
    <text evidence="2">The sequence shown here is derived from an EMBL/GenBank/DDBJ whole genome shotgun (WGS) entry which is preliminary data.</text>
</comment>
<accession>A0A1Y2FHC7</accession>
<dbReference type="EMBL" id="MCFI01000009">
    <property type="protein sequence ID" value="ORY82666.1"/>
    <property type="molecule type" value="Genomic_DNA"/>
</dbReference>
<dbReference type="AlphaFoldDB" id="A0A1Y2FHC7"/>
<dbReference type="GeneID" id="63787816"/>
<feature type="region of interest" description="Disordered" evidence="1">
    <location>
        <begin position="259"/>
        <end position="287"/>
    </location>
</feature>
<gene>
    <name evidence="2" type="ORF">BCR37DRAFT_392866</name>
</gene>
<reference evidence="2 3" key="1">
    <citation type="submission" date="2016-07" db="EMBL/GenBank/DDBJ databases">
        <title>Pervasive Adenine N6-methylation of Active Genes in Fungi.</title>
        <authorList>
            <consortium name="DOE Joint Genome Institute"/>
            <person name="Mondo S.J."/>
            <person name="Dannebaum R.O."/>
            <person name="Kuo R.C."/>
            <person name="Labutti K."/>
            <person name="Haridas S."/>
            <person name="Kuo A."/>
            <person name="Salamov A."/>
            <person name="Ahrendt S.R."/>
            <person name="Lipzen A."/>
            <person name="Sullivan W."/>
            <person name="Andreopoulos W.B."/>
            <person name="Clum A."/>
            <person name="Lindquist E."/>
            <person name="Daum C."/>
            <person name="Ramamoorthy G.K."/>
            <person name="Gryganskyi A."/>
            <person name="Culley D."/>
            <person name="Magnuson J.K."/>
            <person name="James T.Y."/>
            <person name="O'Malley M.A."/>
            <person name="Stajich J.E."/>
            <person name="Spatafora J.W."/>
            <person name="Visel A."/>
            <person name="Grigoriev I.V."/>
        </authorList>
    </citation>
    <scope>NUCLEOTIDE SEQUENCE [LARGE SCALE GENOMIC DNA]</scope>
    <source>
        <strain evidence="2 3">12-1054</strain>
    </source>
</reference>
<dbReference type="RefSeq" id="XP_040725537.1">
    <property type="nucleotide sequence ID" value="XM_040871217.1"/>
</dbReference>
<name>A0A1Y2FHC7_PROLT</name>
<proteinExistence type="predicted"/>
<organism evidence="2 3">
    <name type="scientific">Protomyces lactucae-debilis</name>
    <dbReference type="NCBI Taxonomy" id="2754530"/>
    <lineage>
        <taxon>Eukaryota</taxon>
        <taxon>Fungi</taxon>
        <taxon>Dikarya</taxon>
        <taxon>Ascomycota</taxon>
        <taxon>Taphrinomycotina</taxon>
        <taxon>Taphrinomycetes</taxon>
        <taxon>Taphrinales</taxon>
        <taxon>Protomycetaceae</taxon>
        <taxon>Protomyces</taxon>
    </lineage>
</organism>
<feature type="compositionally biased region" description="Polar residues" evidence="1">
    <location>
        <begin position="1"/>
        <end position="10"/>
    </location>
</feature>
<protein>
    <recommendedName>
        <fullName evidence="4">BTB domain-containing protein</fullName>
    </recommendedName>
</protein>
<evidence type="ECO:0008006" key="4">
    <source>
        <dbReference type="Google" id="ProtNLM"/>
    </source>
</evidence>